<evidence type="ECO:0000256" key="3">
    <source>
        <dbReference type="ARBA" id="ARBA00023163"/>
    </source>
</evidence>
<evidence type="ECO:0000256" key="2">
    <source>
        <dbReference type="ARBA" id="ARBA00023125"/>
    </source>
</evidence>
<dbReference type="Pfam" id="PF03466">
    <property type="entry name" value="LysR_substrate"/>
    <property type="match status" value="1"/>
</dbReference>
<keyword evidence="3" id="KW-0804">Transcription</keyword>
<dbReference type="PANTHER" id="PTHR30118">
    <property type="entry name" value="HTH-TYPE TRANSCRIPTIONAL REGULATOR LEUO-RELATED"/>
    <property type="match status" value="1"/>
</dbReference>
<evidence type="ECO:0000256" key="1">
    <source>
        <dbReference type="ARBA" id="ARBA00023015"/>
    </source>
</evidence>
<proteinExistence type="predicted"/>
<accession>A0A6J4PXP2</accession>
<keyword evidence="1" id="KW-0805">Transcription regulation</keyword>
<dbReference type="EMBL" id="CADCVC010000040">
    <property type="protein sequence ID" value="CAA9428856.1"/>
    <property type="molecule type" value="Genomic_DNA"/>
</dbReference>
<evidence type="ECO:0000259" key="4">
    <source>
        <dbReference type="Pfam" id="PF03466"/>
    </source>
</evidence>
<sequence length="102" mass="11492">MRDPIDEALEARGLRRRVVAAAPTIAAALHLIRQSDVIVAVPEHICQPMVRTFGLRTLPIPLDLLSVPVIQAWHQRYDGDKAHTWLRTQIREMLQTVARPGS</sequence>
<name>A0A6J4PXP2_9ACTN</name>
<dbReference type="Gene3D" id="3.40.190.10">
    <property type="entry name" value="Periplasmic binding protein-like II"/>
    <property type="match status" value="2"/>
</dbReference>
<feature type="domain" description="LysR substrate-binding" evidence="4">
    <location>
        <begin position="1"/>
        <end position="94"/>
    </location>
</feature>
<dbReference type="PANTHER" id="PTHR30118:SF15">
    <property type="entry name" value="TRANSCRIPTIONAL REGULATORY PROTEIN"/>
    <property type="match status" value="1"/>
</dbReference>
<dbReference type="GO" id="GO:0003677">
    <property type="term" value="F:DNA binding"/>
    <property type="evidence" value="ECO:0007669"/>
    <property type="project" value="UniProtKB-KW"/>
</dbReference>
<keyword evidence="2" id="KW-0238">DNA-binding</keyword>
<organism evidence="5">
    <name type="scientific">uncultured Rubrobacteraceae bacterium</name>
    <dbReference type="NCBI Taxonomy" id="349277"/>
    <lineage>
        <taxon>Bacteria</taxon>
        <taxon>Bacillati</taxon>
        <taxon>Actinomycetota</taxon>
        <taxon>Rubrobacteria</taxon>
        <taxon>Rubrobacterales</taxon>
        <taxon>Rubrobacteraceae</taxon>
        <taxon>environmental samples</taxon>
    </lineage>
</organism>
<reference evidence="5" key="1">
    <citation type="submission" date="2020-02" db="EMBL/GenBank/DDBJ databases">
        <authorList>
            <person name="Meier V. D."/>
        </authorList>
    </citation>
    <scope>NUCLEOTIDE SEQUENCE</scope>
    <source>
        <strain evidence="5">AVDCRST_MAG80</strain>
    </source>
</reference>
<dbReference type="InterPro" id="IPR005119">
    <property type="entry name" value="LysR_subst-bd"/>
</dbReference>
<evidence type="ECO:0000313" key="5">
    <source>
        <dbReference type="EMBL" id="CAA9428856.1"/>
    </source>
</evidence>
<gene>
    <name evidence="5" type="ORF">AVDCRST_MAG80-430</name>
</gene>
<dbReference type="InterPro" id="IPR050389">
    <property type="entry name" value="LysR-type_TF"/>
</dbReference>
<dbReference type="SUPFAM" id="SSF53850">
    <property type="entry name" value="Periplasmic binding protein-like II"/>
    <property type="match status" value="1"/>
</dbReference>
<protein>
    <recommendedName>
        <fullName evidence="4">LysR substrate-binding domain-containing protein</fullName>
    </recommendedName>
</protein>
<dbReference type="AlphaFoldDB" id="A0A6J4PXP2"/>